<dbReference type="PIRSF" id="PIRSF026631">
    <property type="entry name" value="UCP026631"/>
    <property type="match status" value="1"/>
</dbReference>
<feature type="domain" description="YdbS-like PH" evidence="2">
    <location>
        <begin position="61"/>
        <end position="141"/>
    </location>
</feature>
<comment type="caution">
    <text evidence="3">The sequence shown here is derived from an EMBL/GenBank/DDBJ whole genome shotgun (WGS) entry which is preliminary data.</text>
</comment>
<dbReference type="InterPro" id="IPR005182">
    <property type="entry name" value="YdbS-like_PH"/>
</dbReference>
<evidence type="ECO:0000259" key="2">
    <source>
        <dbReference type="Pfam" id="PF03703"/>
    </source>
</evidence>
<keyword evidence="1" id="KW-1133">Transmembrane helix</keyword>
<dbReference type="AlphaFoldDB" id="A0A0U1QMP4"/>
<keyword evidence="1" id="KW-0472">Membrane</keyword>
<proteinExistence type="predicted"/>
<feature type="domain" description="YdbS-like PH" evidence="2">
    <location>
        <begin position="401"/>
        <end position="475"/>
    </location>
</feature>
<feature type="transmembrane region" description="Helical" evidence="1">
    <location>
        <begin position="178"/>
        <end position="202"/>
    </location>
</feature>
<feature type="transmembrane region" description="Helical" evidence="1">
    <location>
        <begin position="222"/>
        <end position="247"/>
    </location>
</feature>
<protein>
    <recommendedName>
        <fullName evidence="2">YdbS-like PH domain-containing protein</fullName>
    </recommendedName>
</protein>
<feature type="transmembrane region" description="Helical" evidence="1">
    <location>
        <begin position="355"/>
        <end position="373"/>
    </location>
</feature>
<organism evidence="3 4">
    <name type="scientific">Sporolactobacillus inulinus CASD</name>
    <dbReference type="NCBI Taxonomy" id="1069536"/>
    <lineage>
        <taxon>Bacteria</taxon>
        <taxon>Bacillati</taxon>
        <taxon>Bacillota</taxon>
        <taxon>Bacilli</taxon>
        <taxon>Bacillales</taxon>
        <taxon>Sporolactobacillaceae</taxon>
        <taxon>Sporolactobacillus</taxon>
    </lineage>
</organism>
<accession>A0A0U1QMP4</accession>
<feature type="transmembrane region" description="Helical" evidence="1">
    <location>
        <begin position="379"/>
        <end position="395"/>
    </location>
</feature>
<evidence type="ECO:0000256" key="1">
    <source>
        <dbReference type="SAM" id="Phobius"/>
    </source>
</evidence>
<dbReference type="Proteomes" id="UP000035553">
    <property type="component" value="Unassembled WGS sequence"/>
</dbReference>
<evidence type="ECO:0000313" key="4">
    <source>
        <dbReference type="Proteomes" id="UP000035553"/>
    </source>
</evidence>
<dbReference type="EMBL" id="AFVQ02000132">
    <property type="protein sequence ID" value="KLI02080.1"/>
    <property type="molecule type" value="Genomic_DNA"/>
</dbReference>
<dbReference type="PANTHER" id="PTHR34473:SF2">
    <property type="entry name" value="UPF0699 TRANSMEMBRANE PROTEIN YDBT"/>
    <property type="match status" value="1"/>
</dbReference>
<dbReference type="Pfam" id="PF03703">
    <property type="entry name" value="bPH_2"/>
    <property type="match status" value="3"/>
</dbReference>
<gene>
    <name evidence="3" type="ORF">SINU_09965</name>
</gene>
<feature type="domain" description="YdbS-like PH" evidence="2">
    <location>
        <begin position="251"/>
        <end position="328"/>
    </location>
</feature>
<dbReference type="InterPro" id="IPR014529">
    <property type="entry name" value="UCP026631"/>
</dbReference>
<dbReference type="PANTHER" id="PTHR34473">
    <property type="entry name" value="UPF0699 TRANSMEMBRANE PROTEIN YDBS"/>
    <property type="match status" value="1"/>
</dbReference>
<dbReference type="STRING" id="1069536.SINU_09965"/>
<reference evidence="3 4" key="1">
    <citation type="journal article" date="2011" name="J. Bacteriol.">
        <title>Draft genome sequence of Sporolactobacillus inulinus strain CASD, an efficient D-lactic acid-producing bacterium with high-concentration lactate tolerance capability.</title>
        <authorList>
            <person name="Yu B."/>
            <person name="Su F."/>
            <person name="Wang L."/>
            <person name="Xu K."/>
            <person name="Zhao B."/>
            <person name="Xu P."/>
        </authorList>
    </citation>
    <scope>NUCLEOTIDE SEQUENCE [LARGE SCALE GENOMIC DNA]</scope>
    <source>
        <strain evidence="3 4">CASD</strain>
    </source>
</reference>
<dbReference type="OrthoDB" id="2195155at2"/>
<sequence length="479" mass="55276">MNSKRRHLHFFAIFSDALSTLWSIVVPLGFGFAWGLRHLDDIIGYVLILPLIILIFNFVKWLRYTYELSDEQFHIRSGIFVRSDRYIRLLRIQSVQIKTNLLLRLLGVVQLKFDTADPASKGDMVLTALNKKEAERIKAEISRVKMQQPHIKTEEAAPKALVQEKQPKKVYQLSGKRLLAASLLSSKIGVMLAAVFGLWSQADDFVPDSIRGRSLSYLEHTSLVGLIILIGFAIILLWFASFISILLRWGFFRLSVFDNEWRIHRGVWETKDETYKTDRVQAIQIKETWLQQLFGWCTVYAECSGSIDLEKSDGGGSVIVFPMIRKEELPSFLTIVIPRFAGTLSARALPFRSTLYRMAVPACFWMILCSVLAWRFDWGKYALIGLPVILIYGWFRRRSEGWLLSGQRLIVVNRWFAKTTTVTRKNHIQSLEKKQSFLQKRLGLATSTATIRASSEQNFTVQQLEKENADSIFQWFRQH</sequence>
<dbReference type="RefSeq" id="WP_047035250.1">
    <property type="nucleotide sequence ID" value="NZ_AFVQ02000132.1"/>
</dbReference>
<evidence type="ECO:0000313" key="3">
    <source>
        <dbReference type="EMBL" id="KLI02080.1"/>
    </source>
</evidence>
<feature type="transmembrane region" description="Helical" evidence="1">
    <location>
        <begin position="12"/>
        <end position="36"/>
    </location>
</feature>
<keyword evidence="1" id="KW-0812">Transmembrane</keyword>
<name>A0A0U1QMP4_9BACL</name>
<feature type="transmembrane region" description="Helical" evidence="1">
    <location>
        <begin position="42"/>
        <end position="59"/>
    </location>
</feature>
<keyword evidence="4" id="KW-1185">Reference proteome</keyword>